<protein>
    <submittedName>
        <fullName evidence="3">Membrane protease YdiL (CAAX protease family)</fullName>
    </submittedName>
</protein>
<feature type="transmembrane region" description="Helical" evidence="1">
    <location>
        <begin position="78"/>
        <end position="95"/>
    </location>
</feature>
<feature type="transmembrane region" description="Helical" evidence="1">
    <location>
        <begin position="20"/>
        <end position="39"/>
    </location>
</feature>
<dbReference type="Proteomes" id="UP001257659">
    <property type="component" value="Unassembled WGS sequence"/>
</dbReference>
<keyword evidence="1" id="KW-0472">Membrane</keyword>
<keyword evidence="3" id="KW-0378">Hydrolase</keyword>
<keyword evidence="4" id="KW-1185">Reference proteome</keyword>
<gene>
    <name evidence="3" type="ORF">GGR31_000878</name>
</gene>
<reference evidence="3 4" key="1">
    <citation type="submission" date="2023-07" db="EMBL/GenBank/DDBJ databases">
        <title>Genomic Encyclopedia of Type Strains, Phase IV (KMG-IV): sequencing the most valuable type-strain genomes for metagenomic binning, comparative biology and taxonomic classification.</title>
        <authorList>
            <person name="Goeker M."/>
        </authorList>
    </citation>
    <scope>NUCLEOTIDE SEQUENCE [LARGE SCALE GENOMIC DNA]</scope>
    <source>
        <strain evidence="3 4">DSM 102814</strain>
    </source>
</reference>
<comment type="caution">
    <text evidence="3">The sequence shown here is derived from an EMBL/GenBank/DDBJ whole genome shotgun (WGS) entry which is preliminary data.</text>
</comment>
<evidence type="ECO:0000256" key="1">
    <source>
        <dbReference type="SAM" id="Phobius"/>
    </source>
</evidence>
<evidence type="ECO:0000259" key="2">
    <source>
        <dbReference type="Pfam" id="PF02517"/>
    </source>
</evidence>
<feature type="domain" description="CAAX prenyl protease 2/Lysostaphin resistance protein A-like" evidence="2">
    <location>
        <begin position="23"/>
        <end position="87"/>
    </location>
</feature>
<accession>A0ABU1K3P9</accession>
<feature type="transmembrane region" description="Helical" evidence="1">
    <location>
        <begin position="51"/>
        <end position="72"/>
    </location>
</feature>
<dbReference type="GO" id="GO:0008233">
    <property type="term" value="F:peptidase activity"/>
    <property type="evidence" value="ECO:0007669"/>
    <property type="project" value="UniProtKB-KW"/>
</dbReference>
<keyword evidence="1" id="KW-1133">Transmembrane helix</keyword>
<keyword evidence="3" id="KW-0645">Protease</keyword>
<dbReference type="Pfam" id="PF02517">
    <property type="entry name" value="Rce1-like"/>
    <property type="match status" value="1"/>
</dbReference>
<sequence>MITPLFYIKYYQIQLTINKIISQNYFIMIYLTSICFGAIHMTNYEEVNVQTFLSVIGRVMGGFYFAFIVTKYSLKSSYLLHAINNIIPFFILLGVK</sequence>
<name>A0ABU1K3P9_9FLAO</name>
<keyword evidence="1" id="KW-0812">Transmembrane</keyword>
<dbReference type="InterPro" id="IPR003675">
    <property type="entry name" value="Rce1/LyrA-like_dom"/>
</dbReference>
<evidence type="ECO:0000313" key="3">
    <source>
        <dbReference type="EMBL" id="MDR6300247.1"/>
    </source>
</evidence>
<proteinExistence type="predicted"/>
<dbReference type="EMBL" id="JAVDQA010000002">
    <property type="protein sequence ID" value="MDR6300247.1"/>
    <property type="molecule type" value="Genomic_DNA"/>
</dbReference>
<evidence type="ECO:0000313" key="4">
    <source>
        <dbReference type="Proteomes" id="UP001257659"/>
    </source>
</evidence>
<organism evidence="3 4">
    <name type="scientific">Mesonia maritima</name>
    <dbReference type="NCBI Taxonomy" id="1793873"/>
    <lineage>
        <taxon>Bacteria</taxon>
        <taxon>Pseudomonadati</taxon>
        <taxon>Bacteroidota</taxon>
        <taxon>Flavobacteriia</taxon>
        <taxon>Flavobacteriales</taxon>
        <taxon>Flavobacteriaceae</taxon>
        <taxon>Mesonia</taxon>
    </lineage>
</organism>
<dbReference type="GO" id="GO:0006508">
    <property type="term" value="P:proteolysis"/>
    <property type="evidence" value="ECO:0007669"/>
    <property type="project" value="UniProtKB-KW"/>
</dbReference>